<protein>
    <submittedName>
        <fullName evidence="3">Hydrogen cyanide synthase subunit HcnC</fullName>
        <ecNumber evidence="3">1.4.99.5</ecNumber>
    </submittedName>
</protein>
<dbReference type="GO" id="GO:0005737">
    <property type="term" value="C:cytoplasm"/>
    <property type="evidence" value="ECO:0007669"/>
    <property type="project" value="TreeGrafter"/>
</dbReference>
<sequence>MTRSDRHDDAVVVGGGVIGLSIAYELACEGLSVTLLERGELGKEASWAGAGILPPASWYTDHPAIDAMARVASLQHASLSKRLCDETGIDDEYDRCGADYVETAANRSYLQAAFARWQSMGIDVDSVAGESTTWRVPSEAQVRNPLRLQALEQACRLRGVRIETGAAVEGFQRRPNGPIEAVVTAAGRYRAGAYCLCAGAWTPELAQLAWSRAPGRPVRGQMLLLRPTGTPLRRIVHRYPHYAVPRRDGLVLVGATVEEQGFSKTTTTAARDELLEAARAIHPALGAAMVERQWAGLRPASADALPQIGPLPGVANGWVASGHHRCGLQLSPPTAVLISAMIRRVACDLPTTPFDPARRQTAALA</sequence>
<gene>
    <name evidence="3" type="primary">hcnC</name>
    <name evidence="3" type="ORF">Pla108_06670</name>
</gene>
<dbReference type="EC" id="1.4.99.5" evidence="3"/>
<dbReference type="GO" id="GO:0050622">
    <property type="term" value="F:glycine dehydrogenase (cyanide-forming) activity"/>
    <property type="evidence" value="ECO:0007669"/>
    <property type="project" value="UniProtKB-EC"/>
</dbReference>
<dbReference type="Gene3D" id="3.30.9.10">
    <property type="entry name" value="D-Amino Acid Oxidase, subunit A, domain 2"/>
    <property type="match status" value="1"/>
</dbReference>
<dbReference type="Gene3D" id="3.50.50.60">
    <property type="entry name" value="FAD/NAD(P)-binding domain"/>
    <property type="match status" value="1"/>
</dbReference>
<dbReference type="InterPro" id="IPR036188">
    <property type="entry name" value="FAD/NAD-bd_sf"/>
</dbReference>
<keyword evidence="1 3" id="KW-0560">Oxidoreductase</keyword>
<name>A0A5C6AIA1_9BACT</name>
<evidence type="ECO:0000313" key="4">
    <source>
        <dbReference type="Proteomes" id="UP000317421"/>
    </source>
</evidence>
<dbReference type="RefSeq" id="WP_146442947.1">
    <property type="nucleotide sequence ID" value="NZ_SJPR01000001.1"/>
</dbReference>
<dbReference type="EMBL" id="SJPR01000001">
    <property type="protein sequence ID" value="TWT99724.1"/>
    <property type="molecule type" value="Genomic_DNA"/>
</dbReference>
<comment type="caution">
    <text evidence="3">The sequence shown here is derived from an EMBL/GenBank/DDBJ whole genome shotgun (WGS) entry which is preliminary data.</text>
</comment>
<keyword evidence="4" id="KW-1185">Reference proteome</keyword>
<dbReference type="Proteomes" id="UP000317421">
    <property type="component" value="Unassembled WGS sequence"/>
</dbReference>
<organism evidence="3 4">
    <name type="scientific">Botrimarina colliarenosi</name>
    <dbReference type="NCBI Taxonomy" id="2528001"/>
    <lineage>
        <taxon>Bacteria</taxon>
        <taxon>Pseudomonadati</taxon>
        <taxon>Planctomycetota</taxon>
        <taxon>Planctomycetia</taxon>
        <taxon>Pirellulales</taxon>
        <taxon>Lacipirellulaceae</taxon>
        <taxon>Botrimarina</taxon>
    </lineage>
</organism>
<evidence type="ECO:0000313" key="3">
    <source>
        <dbReference type="EMBL" id="TWT99724.1"/>
    </source>
</evidence>
<dbReference type="AlphaFoldDB" id="A0A5C6AIA1"/>
<dbReference type="Pfam" id="PF01266">
    <property type="entry name" value="DAO"/>
    <property type="match status" value="1"/>
</dbReference>
<dbReference type="SUPFAM" id="SSF51905">
    <property type="entry name" value="FAD/NAD(P)-binding domain"/>
    <property type="match status" value="1"/>
</dbReference>
<dbReference type="PANTHER" id="PTHR13847">
    <property type="entry name" value="SARCOSINE DEHYDROGENASE-RELATED"/>
    <property type="match status" value="1"/>
</dbReference>
<feature type="domain" description="FAD dependent oxidoreductase" evidence="2">
    <location>
        <begin position="9"/>
        <end position="340"/>
    </location>
</feature>
<dbReference type="OrthoDB" id="9794226at2"/>
<reference evidence="3 4" key="1">
    <citation type="submission" date="2019-02" db="EMBL/GenBank/DDBJ databases">
        <title>Deep-cultivation of Planctomycetes and their phenomic and genomic characterization uncovers novel biology.</title>
        <authorList>
            <person name="Wiegand S."/>
            <person name="Jogler M."/>
            <person name="Boedeker C."/>
            <person name="Pinto D."/>
            <person name="Vollmers J."/>
            <person name="Rivas-Marin E."/>
            <person name="Kohn T."/>
            <person name="Peeters S.H."/>
            <person name="Heuer A."/>
            <person name="Rast P."/>
            <person name="Oberbeckmann S."/>
            <person name="Bunk B."/>
            <person name="Jeske O."/>
            <person name="Meyerdierks A."/>
            <person name="Storesund J.E."/>
            <person name="Kallscheuer N."/>
            <person name="Luecker S."/>
            <person name="Lage O.M."/>
            <person name="Pohl T."/>
            <person name="Merkel B.J."/>
            <person name="Hornburger P."/>
            <person name="Mueller R.-W."/>
            <person name="Bruemmer F."/>
            <person name="Labrenz M."/>
            <person name="Spormann A.M."/>
            <person name="Op Den Camp H."/>
            <person name="Overmann J."/>
            <person name="Amann R."/>
            <person name="Jetten M.S.M."/>
            <person name="Mascher T."/>
            <person name="Medema M.H."/>
            <person name="Devos D.P."/>
            <person name="Kaster A.-K."/>
            <person name="Ovreas L."/>
            <person name="Rohde M."/>
            <person name="Galperin M.Y."/>
            <person name="Jogler C."/>
        </authorList>
    </citation>
    <scope>NUCLEOTIDE SEQUENCE [LARGE SCALE GENOMIC DNA]</scope>
    <source>
        <strain evidence="3 4">Pla108</strain>
    </source>
</reference>
<dbReference type="InterPro" id="IPR006076">
    <property type="entry name" value="FAD-dep_OxRdtase"/>
</dbReference>
<evidence type="ECO:0000256" key="1">
    <source>
        <dbReference type="ARBA" id="ARBA00023002"/>
    </source>
</evidence>
<accession>A0A5C6AIA1</accession>
<proteinExistence type="predicted"/>
<dbReference type="PANTHER" id="PTHR13847:SF289">
    <property type="entry name" value="GLYCINE OXIDASE"/>
    <property type="match status" value="1"/>
</dbReference>
<evidence type="ECO:0000259" key="2">
    <source>
        <dbReference type="Pfam" id="PF01266"/>
    </source>
</evidence>